<dbReference type="OrthoDB" id="439943at2759"/>
<evidence type="ECO:0000256" key="1">
    <source>
        <dbReference type="ARBA" id="ARBA00007677"/>
    </source>
</evidence>
<dbReference type="AlphaFoldDB" id="W4KKN1"/>
<dbReference type="Gene3D" id="3.90.550.10">
    <property type="entry name" value="Spore Coat Polysaccharide Biosynthesis Protein SpsA, Chain A"/>
    <property type="match status" value="1"/>
</dbReference>
<organism evidence="4 5">
    <name type="scientific">Heterobasidion irregulare (strain TC 32-1)</name>
    <dbReference type="NCBI Taxonomy" id="747525"/>
    <lineage>
        <taxon>Eukaryota</taxon>
        <taxon>Fungi</taxon>
        <taxon>Dikarya</taxon>
        <taxon>Basidiomycota</taxon>
        <taxon>Agaricomycotina</taxon>
        <taxon>Agaricomycetes</taxon>
        <taxon>Russulales</taxon>
        <taxon>Bondarzewiaceae</taxon>
        <taxon>Heterobasidion</taxon>
        <taxon>Heterobasidion annosum species complex</taxon>
    </lineage>
</organism>
<keyword evidence="5" id="KW-1185">Reference proteome</keyword>
<dbReference type="Pfam" id="PF01793">
    <property type="entry name" value="Glyco_transf_15"/>
    <property type="match status" value="1"/>
</dbReference>
<dbReference type="STRING" id="747525.W4KKN1"/>
<evidence type="ECO:0000313" key="4">
    <source>
        <dbReference type="EMBL" id="ETW85900.1"/>
    </source>
</evidence>
<protein>
    <submittedName>
        <fullName evidence="4">Glycosyltransferase family 15 protein</fullName>
    </submittedName>
</protein>
<dbReference type="KEGG" id="hir:HETIRDRAFT_32207"/>
<dbReference type="GO" id="GO:0000032">
    <property type="term" value="P:cell wall mannoprotein biosynthetic process"/>
    <property type="evidence" value="ECO:0007669"/>
    <property type="project" value="TreeGrafter"/>
</dbReference>
<dbReference type="InterPro" id="IPR029044">
    <property type="entry name" value="Nucleotide-diphossugar_trans"/>
</dbReference>
<accession>W4KKN1</accession>
<dbReference type="GO" id="GO:0005794">
    <property type="term" value="C:Golgi apparatus"/>
    <property type="evidence" value="ECO:0007669"/>
    <property type="project" value="TreeGrafter"/>
</dbReference>
<dbReference type="InParanoid" id="W4KKN1"/>
<evidence type="ECO:0000313" key="5">
    <source>
        <dbReference type="Proteomes" id="UP000030671"/>
    </source>
</evidence>
<dbReference type="GeneID" id="20670809"/>
<name>W4KKN1_HETIT</name>
<proteinExistence type="inferred from homology"/>
<dbReference type="PANTHER" id="PTHR31121:SF6">
    <property type="entry name" value="ALPHA-1,2 MANNOSYLTRANSFERASE KTR1"/>
    <property type="match status" value="1"/>
</dbReference>
<sequence>MPVLRSTPFRITSAVVIVLISLHFILSSRSSFYSIASVLRKPMTVPGPPALSVSSHVSSPQPVDTDPPQRLANATFVILSRNSDLGPVMTSMQQIEDRFNSRHGYPWVILNDEPFTEEFKSRVRLMTDAPVSFGVIPSEQWLQPEWVDEAKAARVRHSMQLQRIPYGGSVSYRNMCRFQSGFFYRHELLQPYKYYWRVEPGVNYYCDLDYDPFVFMQENNKTYGFTVGLYEYKDTVMTLWDTVKDFMQEHPDLVPEDNMMKFISDDGGANYNLCHYWSNFEIADMDFWRGEAYSQFFDFLDRKGGFYYERWGDAPVHSIGASLFLRKEQTHFFEDIGYRHEPFQHCPQGDAWVRGRCSCNPSDNFDKSSYSCLARWEKLWV</sequence>
<gene>
    <name evidence="4" type="ORF">HETIRDRAFT_32207</name>
</gene>
<dbReference type="PANTHER" id="PTHR31121">
    <property type="entry name" value="ALPHA-1,2 MANNOSYLTRANSFERASE KTR1"/>
    <property type="match status" value="1"/>
</dbReference>
<evidence type="ECO:0000256" key="3">
    <source>
        <dbReference type="PIRSR" id="PIRSR018153-1"/>
    </source>
</evidence>
<dbReference type="HOGENOM" id="CLU_024327_4_1_1"/>
<reference evidence="4 5" key="1">
    <citation type="journal article" date="2012" name="New Phytol.">
        <title>Insight into trade-off between wood decay and parasitism from the genome of a fungal forest pathogen.</title>
        <authorList>
            <person name="Olson A."/>
            <person name="Aerts A."/>
            <person name="Asiegbu F."/>
            <person name="Belbahri L."/>
            <person name="Bouzid O."/>
            <person name="Broberg A."/>
            <person name="Canback B."/>
            <person name="Coutinho P.M."/>
            <person name="Cullen D."/>
            <person name="Dalman K."/>
            <person name="Deflorio G."/>
            <person name="van Diepen L.T."/>
            <person name="Dunand C."/>
            <person name="Duplessis S."/>
            <person name="Durling M."/>
            <person name="Gonthier P."/>
            <person name="Grimwood J."/>
            <person name="Fossdal C.G."/>
            <person name="Hansson D."/>
            <person name="Henrissat B."/>
            <person name="Hietala A."/>
            <person name="Himmelstrand K."/>
            <person name="Hoffmeister D."/>
            <person name="Hogberg N."/>
            <person name="James T.Y."/>
            <person name="Karlsson M."/>
            <person name="Kohler A."/>
            <person name="Kues U."/>
            <person name="Lee Y.H."/>
            <person name="Lin Y.C."/>
            <person name="Lind M."/>
            <person name="Lindquist E."/>
            <person name="Lombard V."/>
            <person name="Lucas S."/>
            <person name="Lunden K."/>
            <person name="Morin E."/>
            <person name="Murat C."/>
            <person name="Park J."/>
            <person name="Raffaello T."/>
            <person name="Rouze P."/>
            <person name="Salamov A."/>
            <person name="Schmutz J."/>
            <person name="Solheim H."/>
            <person name="Stahlberg J."/>
            <person name="Velez H."/>
            <person name="de Vries R.P."/>
            <person name="Wiebenga A."/>
            <person name="Woodward S."/>
            <person name="Yakovlev I."/>
            <person name="Garbelotto M."/>
            <person name="Martin F."/>
            <person name="Grigoriev I.V."/>
            <person name="Stenlid J."/>
        </authorList>
    </citation>
    <scope>NUCLEOTIDE SEQUENCE [LARGE SCALE GENOMIC DNA]</scope>
    <source>
        <strain evidence="4 5">TC 32-1</strain>
    </source>
</reference>
<dbReference type="Proteomes" id="UP000030671">
    <property type="component" value="Unassembled WGS sequence"/>
</dbReference>
<dbReference type="InterPro" id="IPR002685">
    <property type="entry name" value="Glyco_trans_15"/>
</dbReference>
<comment type="similarity">
    <text evidence="1">Belongs to the glycosyltransferase 15 family.</text>
</comment>
<dbReference type="eggNOG" id="KOG4472">
    <property type="taxonomic scope" value="Eukaryota"/>
</dbReference>
<dbReference type="FunFam" id="3.90.550.10:FF:000051">
    <property type="entry name" value="Alpha-1,2-mannosyltransferase (Ktr4)"/>
    <property type="match status" value="1"/>
</dbReference>
<dbReference type="RefSeq" id="XP_009541739.1">
    <property type="nucleotide sequence ID" value="XM_009543444.1"/>
</dbReference>
<dbReference type="SUPFAM" id="SSF53448">
    <property type="entry name" value="Nucleotide-diphospho-sugar transferases"/>
    <property type="match status" value="1"/>
</dbReference>
<dbReference type="EMBL" id="KI925455">
    <property type="protein sequence ID" value="ETW85900.1"/>
    <property type="molecule type" value="Genomic_DNA"/>
</dbReference>
<dbReference type="GO" id="GO:0006487">
    <property type="term" value="P:protein N-linked glycosylation"/>
    <property type="evidence" value="ECO:0007669"/>
    <property type="project" value="TreeGrafter"/>
</dbReference>
<keyword evidence="2 4" id="KW-0808">Transferase</keyword>
<dbReference type="GO" id="GO:0016020">
    <property type="term" value="C:membrane"/>
    <property type="evidence" value="ECO:0007669"/>
    <property type="project" value="InterPro"/>
</dbReference>
<dbReference type="FunCoup" id="W4KKN1">
    <property type="interactions" value="120"/>
</dbReference>
<dbReference type="PIRSF" id="PIRSF018153">
    <property type="entry name" value="Glyco_trans_15"/>
    <property type="match status" value="1"/>
</dbReference>
<evidence type="ECO:0000256" key="2">
    <source>
        <dbReference type="ARBA" id="ARBA00022679"/>
    </source>
</evidence>
<dbReference type="GO" id="GO:0000026">
    <property type="term" value="F:alpha-1,2-mannosyltransferase activity"/>
    <property type="evidence" value="ECO:0007669"/>
    <property type="project" value="TreeGrafter"/>
</dbReference>
<feature type="active site" description="Nucleophile" evidence="3">
    <location>
        <position position="281"/>
    </location>
</feature>